<keyword evidence="6" id="KW-1185">Reference proteome</keyword>
<dbReference type="Pfam" id="PF13463">
    <property type="entry name" value="HTH_27"/>
    <property type="match status" value="1"/>
</dbReference>
<evidence type="ECO:0000256" key="1">
    <source>
        <dbReference type="ARBA" id="ARBA00023015"/>
    </source>
</evidence>
<name>A0A0S2I0Z4_9BACT</name>
<reference evidence="5 6" key="1">
    <citation type="submission" date="2015-11" db="EMBL/GenBank/DDBJ databases">
        <title>Description and complete genome sequence of a novel strain predominating in hypersaline microbial mats and representing a new family of the Bacteriodetes phylum.</title>
        <authorList>
            <person name="Spring S."/>
            <person name="Bunk B."/>
            <person name="Sproer C."/>
            <person name="Klenk H.-P."/>
        </authorList>
    </citation>
    <scope>NUCLEOTIDE SEQUENCE [LARGE SCALE GENOMIC DNA]</scope>
    <source>
        <strain evidence="5 6">L21-Spi-D4</strain>
    </source>
</reference>
<dbReference type="STRING" id="1307839.L21SP5_02353"/>
<evidence type="ECO:0000256" key="2">
    <source>
        <dbReference type="ARBA" id="ARBA00023125"/>
    </source>
</evidence>
<dbReference type="GO" id="GO:0003700">
    <property type="term" value="F:DNA-binding transcription factor activity"/>
    <property type="evidence" value="ECO:0007669"/>
    <property type="project" value="InterPro"/>
</dbReference>
<gene>
    <name evidence="5" type="ORF">L21SP5_02353</name>
</gene>
<dbReference type="InterPro" id="IPR036388">
    <property type="entry name" value="WH-like_DNA-bd_sf"/>
</dbReference>
<dbReference type="AlphaFoldDB" id="A0A0S2I0Z4"/>
<dbReference type="InterPro" id="IPR036390">
    <property type="entry name" value="WH_DNA-bd_sf"/>
</dbReference>
<dbReference type="PANTHER" id="PTHR42756:SF1">
    <property type="entry name" value="TRANSCRIPTIONAL REPRESSOR OF EMRAB OPERON"/>
    <property type="match status" value="1"/>
</dbReference>
<feature type="domain" description="HTH marR-type" evidence="4">
    <location>
        <begin position="85"/>
        <end position="218"/>
    </location>
</feature>
<dbReference type="GO" id="GO:0003677">
    <property type="term" value="F:DNA binding"/>
    <property type="evidence" value="ECO:0007669"/>
    <property type="project" value="UniProtKB-KW"/>
</dbReference>
<dbReference type="InterPro" id="IPR000835">
    <property type="entry name" value="HTH_MarR-typ"/>
</dbReference>
<dbReference type="Proteomes" id="UP000064893">
    <property type="component" value="Chromosome"/>
</dbReference>
<dbReference type="EMBL" id="CP013118">
    <property type="protein sequence ID" value="ALO15985.1"/>
    <property type="molecule type" value="Genomic_DNA"/>
</dbReference>
<keyword evidence="2" id="KW-0238">DNA-binding</keyword>
<evidence type="ECO:0000259" key="4">
    <source>
        <dbReference type="PROSITE" id="PS50995"/>
    </source>
</evidence>
<accession>A0A0S2I0Z4</accession>
<dbReference type="Gene3D" id="1.10.10.10">
    <property type="entry name" value="Winged helix-like DNA-binding domain superfamily/Winged helix DNA-binding domain"/>
    <property type="match status" value="1"/>
</dbReference>
<keyword evidence="3" id="KW-0804">Transcription</keyword>
<protein>
    <recommendedName>
        <fullName evidence="4">HTH marR-type domain-containing protein</fullName>
    </recommendedName>
</protein>
<organism evidence="5 6">
    <name type="scientific">Salinivirga cyanobacteriivorans</name>
    <dbReference type="NCBI Taxonomy" id="1307839"/>
    <lineage>
        <taxon>Bacteria</taxon>
        <taxon>Pseudomonadati</taxon>
        <taxon>Bacteroidota</taxon>
        <taxon>Bacteroidia</taxon>
        <taxon>Bacteroidales</taxon>
        <taxon>Salinivirgaceae</taxon>
        <taxon>Salinivirga</taxon>
    </lineage>
</organism>
<proteinExistence type="predicted"/>
<sequence>MFFNFLYLCDNANYMKGKYEIIKQIIDLWEKFEDESVGENSLLNFSKWMTNQIHEELIEDVELEPKDEKNAITEQSQYIETLDTRTRFEEYIIRIARFEEFYIKKYLTDLPINSRLEYTFLYTIDRYGESRKTGLINTHLVEYTTGMDTISRLMKNGLLYDIQDPKDKRAKLLKLTKKGQEVLEAANKKVTESRNMFLACVNPNKWKKILPVLREIEEFHTDIYINHYDKPYPELSNLMDSLKHIYT</sequence>
<dbReference type="SUPFAM" id="SSF46785">
    <property type="entry name" value="Winged helix' DNA-binding domain"/>
    <property type="match status" value="1"/>
</dbReference>
<dbReference type="PANTHER" id="PTHR42756">
    <property type="entry name" value="TRANSCRIPTIONAL REGULATOR, MARR"/>
    <property type="match status" value="1"/>
</dbReference>
<evidence type="ECO:0000313" key="6">
    <source>
        <dbReference type="Proteomes" id="UP000064893"/>
    </source>
</evidence>
<dbReference type="SMART" id="SM00347">
    <property type="entry name" value="HTH_MARR"/>
    <property type="match status" value="1"/>
</dbReference>
<keyword evidence="1" id="KW-0805">Transcription regulation</keyword>
<evidence type="ECO:0000313" key="5">
    <source>
        <dbReference type="EMBL" id="ALO15985.1"/>
    </source>
</evidence>
<dbReference type="KEGG" id="blq:L21SP5_02353"/>
<dbReference type="PROSITE" id="PS50995">
    <property type="entry name" value="HTH_MARR_2"/>
    <property type="match status" value="1"/>
</dbReference>
<evidence type="ECO:0000256" key="3">
    <source>
        <dbReference type="ARBA" id="ARBA00023163"/>
    </source>
</evidence>